<dbReference type="Proteomes" id="UP000663872">
    <property type="component" value="Unassembled WGS sequence"/>
</dbReference>
<evidence type="ECO:0000313" key="6">
    <source>
        <dbReference type="Proteomes" id="UP000663851"/>
    </source>
</evidence>
<reference evidence="3" key="1">
    <citation type="submission" date="2021-02" db="EMBL/GenBank/DDBJ databases">
        <authorList>
            <person name="Nowell W R."/>
        </authorList>
    </citation>
    <scope>NUCLEOTIDE SEQUENCE</scope>
</reference>
<name>A0A819Y8U5_9BILA</name>
<proteinExistence type="predicted"/>
<evidence type="ECO:0000313" key="1">
    <source>
        <dbReference type="EMBL" id="CAF3257312.1"/>
    </source>
</evidence>
<dbReference type="Proteomes" id="UP000663833">
    <property type="component" value="Unassembled WGS sequence"/>
</dbReference>
<dbReference type="Proteomes" id="UP000663848">
    <property type="component" value="Unassembled WGS sequence"/>
</dbReference>
<evidence type="ECO:0000313" key="4">
    <source>
        <dbReference type="EMBL" id="CAF4335696.1"/>
    </source>
</evidence>
<organism evidence="3 6">
    <name type="scientific">Rotaria socialis</name>
    <dbReference type="NCBI Taxonomy" id="392032"/>
    <lineage>
        <taxon>Eukaryota</taxon>
        <taxon>Metazoa</taxon>
        <taxon>Spiralia</taxon>
        <taxon>Gnathifera</taxon>
        <taxon>Rotifera</taxon>
        <taxon>Eurotatoria</taxon>
        <taxon>Bdelloidea</taxon>
        <taxon>Philodinida</taxon>
        <taxon>Philodinidae</taxon>
        <taxon>Rotaria</taxon>
    </lineage>
</organism>
<gene>
    <name evidence="2" type="ORF">GRG538_LOCUS28029</name>
    <name evidence="3" type="ORF">HFQ381_LOCUS4068</name>
    <name evidence="1" type="ORF">LUA448_LOCUS5184</name>
    <name evidence="5" type="ORF">QYT958_LOCUS10001</name>
    <name evidence="4" type="ORF">TSG867_LOCUS8523</name>
</gene>
<dbReference type="AlphaFoldDB" id="A0A819Y8U5"/>
<evidence type="ECO:0000313" key="5">
    <source>
        <dbReference type="EMBL" id="CAF4576785.1"/>
    </source>
</evidence>
<dbReference type="EMBL" id="CAJNYD010000423">
    <property type="protein sequence ID" value="CAF3257312.1"/>
    <property type="molecule type" value="Genomic_DNA"/>
</dbReference>
<comment type="caution">
    <text evidence="3">The sequence shown here is derived from an EMBL/GenBank/DDBJ whole genome shotgun (WGS) entry which is preliminary data.</text>
</comment>
<protein>
    <submittedName>
        <fullName evidence="3">Uncharacterized protein</fullName>
    </submittedName>
</protein>
<accession>A0A819Y8U5</accession>
<dbReference type="EMBL" id="CAJOBR010001089">
    <property type="protein sequence ID" value="CAF4576785.1"/>
    <property type="molecule type" value="Genomic_DNA"/>
</dbReference>
<evidence type="ECO:0000313" key="2">
    <source>
        <dbReference type="EMBL" id="CAF3696356.1"/>
    </source>
</evidence>
<dbReference type="EMBL" id="CAJNYT010004846">
    <property type="protein sequence ID" value="CAF3696356.1"/>
    <property type="molecule type" value="Genomic_DNA"/>
</dbReference>
<dbReference type="EMBL" id="CAJOBQ010000353">
    <property type="protein sequence ID" value="CAF4335696.1"/>
    <property type="molecule type" value="Genomic_DNA"/>
</dbReference>
<dbReference type="EMBL" id="CAJOBO010000156">
    <property type="protein sequence ID" value="CAF4146294.1"/>
    <property type="molecule type" value="Genomic_DNA"/>
</dbReference>
<evidence type="ECO:0000313" key="3">
    <source>
        <dbReference type="EMBL" id="CAF4146294.1"/>
    </source>
</evidence>
<dbReference type="Proteomes" id="UP000663862">
    <property type="component" value="Unassembled WGS sequence"/>
</dbReference>
<dbReference type="Proteomes" id="UP000663851">
    <property type="component" value="Unassembled WGS sequence"/>
</dbReference>
<sequence length="139" mass="15924">MASSICSFLGVDIINFGGIFSNAYQVLDPPSGYSAWNFNKVEPTFHVVLYNLVNDAHHILANSIETGQWVLKQIENNLLCNFAYSTKLNTFNDRWDLFLPIQNYPDSLAWAFFIDQQTMYFISKQNVTLVDLSSKSSFY</sequence>